<dbReference type="EMBL" id="CP009761">
    <property type="protein sequence ID" value="AIZ36426.1"/>
    <property type="molecule type" value="Genomic_DNA"/>
</dbReference>
<reference evidence="7 8" key="1">
    <citation type="submission" date="2014-10" db="EMBL/GenBank/DDBJ databases">
        <title>Complete genome sequence of Parvimonas micra KCOM 1535 (= ChDC B708).</title>
        <authorList>
            <person name="Kook J.-K."/>
            <person name="Park S.-N."/>
            <person name="Lim Y.K."/>
            <person name="Roh H."/>
        </authorList>
    </citation>
    <scope>NUCLEOTIDE SEQUENCE [LARGE SCALE GENOMIC DNA]</scope>
    <source>
        <strain evidence="8">KCOM 1535 / ChDC B708</strain>
    </source>
</reference>
<accession>A0A0B4S1A1</accession>
<dbReference type="KEGG" id="pmic:NW74_03265"/>
<evidence type="ECO:0000256" key="3">
    <source>
        <dbReference type="ARBA" id="ARBA00022692"/>
    </source>
</evidence>
<evidence type="ECO:0000256" key="6">
    <source>
        <dbReference type="SAM" id="Phobius"/>
    </source>
</evidence>
<keyword evidence="3 6" id="KW-0812">Transmembrane</keyword>
<proteinExistence type="inferred from homology"/>
<dbReference type="STRING" id="33033.NW74_03265"/>
<dbReference type="PANTHER" id="PTHR31632">
    <property type="entry name" value="IRON TRANSPORTER FTH1"/>
    <property type="match status" value="1"/>
</dbReference>
<dbReference type="OrthoDB" id="8215804at2"/>
<feature type="transmembrane region" description="Helical" evidence="6">
    <location>
        <begin position="207"/>
        <end position="227"/>
    </location>
</feature>
<evidence type="ECO:0000256" key="4">
    <source>
        <dbReference type="ARBA" id="ARBA00022989"/>
    </source>
</evidence>
<keyword evidence="5 6" id="KW-0472">Membrane</keyword>
<keyword evidence="8" id="KW-1185">Reference proteome</keyword>
<dbReference type="Pfam" id="PF03239">
    <property type="entry name" value="FTR1"/>
    <property type="match status" value="1"/>
</dbReference>
<sequence length="429" mass="48197">MKKLFSFFLIFCSVLFVCNVGNVDAKVEKKKYSNWQEVAKDMHKKFTEAKEYADKKDFKSAYKAMDSAYFDYYEVQGFEKNVMVAISNSRVNEIEAAFREIKHTFLGNTSDSIEKIKASIDELDMKVYRDALVLDKVISKNAPDSEGKAVFGDTEIKQGDEKAKNIQDFLTSFGLMLREGLEAILVCVAIIAYLVKTGNKHLCKSVYLGMGAAVVCSFGLAIIINYLLGGVGQELLEGWTMFLAVIVLFYVSNWILSKSEEEAWENYIQSKVQKSIDNRSKWTLVFAAFLAVLREGAELILFYKASFSGGGKILYPMGGLVAASVVLVIIFLLFRFTSVKLPLKPFFLFTSILLYLMCISFMGKGVIELTEAGVISGSTVIPAMQGWSIPILNIYDRAETLIPQVMLVIITVWILLGHYLKLRKIKKES</sequence>
<dbReference type="GO" id="GO:0015093">
    <property type="term" value="F:ferrous iron transmembrane transporter activity"/>
    <property type="evidence" value="ECO:0007669"/>
    <property type="project" value="TreeGrafter"/>
</dbReference>
<dbReference type="InterPro" id="IPR004923">
    <property type="entry name" value="FTR1/Fip1/EfeU"/>
</dbReference>
<feature type="transmembrane region" description="Helical" evidence="6">
    <location>
        <begin position="313"/>
        <end position="334"/>
    </location>
</feature>
<comment type="similarity">
    <text evidence="2">Belongs to the oxidase-dependent Fe transporter (OFeT) (TC 9.A.10.1) family.</text>
</comment>
<dbReference type="Proteomes" id="UP000031386">
    <property type="component" value="Chromosome"/>
</dbReference>
<comment type="subcellular location">
    <subcellularLocation>
        <location evidence="1">Membrane</location>
        <topology evidence="1">Multi-pass membrane protein</topology>
    </subcellularLocation>
</comment>
<feature type="transmembrane region" description="Helical" evidence="6">
    <location>
        <begin position="239"/>
        <end position="256"/>
    </location>
</feature>
<keyword evidence="4 6" id="KW-1133">Transmembrane helix</keyword>
<evidence type="ECO:0000313" key="8">
    <source>
        <dbReference type="Proteomes" id="UP000031386"/>
    </source>
</evidence>
<evidence type="ECO:0000256" key="2">
    <source>
        <dbReference type="ARBA" id="ARBA00008333"/>
    </source>
</evidence>
<dbReference type="GO" id="GO:0033573">
    <property type="term" value="C:high-affinity iron permease complex"/>
    <property type="evidence" value="ECO:0007669"/>
    <property type="project" value="InterPro"/>
</dbReference>
<feature type="transmembrane region" description="Helical" evidence="6">
    <location>
        <begin position="346"/>
        <end position="367"/>
    </location>
</feature>
<dbReference type="PANTHER" id="PTHR31632:SF2">
    <property type="entry name" value="PLASMA MEMBRANE IRON PERMEASE"/>
    <property type="match status" value="1"/>
</dbReference>
<evidence type="ECO:0000313" key="7">
    <source>
        <dbReference type="EMBL" id="AIZ36426.1"/>
    </source>
</evidence>
<evidence type="ECO:0000256" key="5">
    <source>
        <dbReference type="ARBA" id="ARBA00023136"/>
    </source>
</evidence>
<protein>
    <submittedName>
        <fullName evidence="7">Iron permease</fullName>
    </submittedName>
</protein>
<dbReference type="AlphaFoldDB" id="A0A0B4S1A1"/>
<organism evidence="7 8">
    <name type="scientific">Parvimonas micra</name>
    <dbReference type="NCBI Taxonomy" id="33033"/>
    <lineage>
        <taxon>Bacteria</taxon>
        <taxon>Bacillati</taxon>
        <taxon>Bacillota</taxon>
        <taxon>Tissierellia</taxon>
        <taxon>Tissierellales</taxon>
        <taxon>Peptoniphilaceae</taxon>
        <taxon>Parvimonas</taxon>
    </lineage>
</organism>
<evidence type="ECO:0000256" key="1">
    <source>
        <dbReference type="ARBA" id="ARBA00004141"/>
    </source>
</evidence>
<feature type="transmembrane region" description="Helical" evidence="6">
    <location>
        <begin position="401"/>
        <end position="420"/>
    </location>
</feature>
<gene>
    <name evidence="7" type="ORF">NW74_03265</name>
</gene>
<name>A0A0B4S1A1_9FIRM</name>
<feature type="transmembrane region" description="Helical" evidence="6">
    <location>
        <begin position="282"/>
        <end position="301"/>
    </location>
</feature>